<name>A0ABS9U069_9MICC</name>
<keyword evidence="3" id="KW-1185">Reference proteome</keyword>
<evidence type="ECO:0000313" key="3">
    <source>
        <dbReference type="Proteomes" id="UP001202922"/>
    </source>
</evidence>
<dbReference type="Proteomes" id="UP001202922">
    <property type="component" value="Unassembled WGS sequence"/>
</dbReference>
<evidence type="ECO:0000256" key="1">
    <source>
        <dbReference type="SAM" id="MobiDB-lite"/>
    </source>
</evidence>
<dbReference type="EMBL" id="JAKZBV010000001">
    <property type="protein sequence ID" value="MCH6470079.1"/>
    <property type="molecule type" value="Genomic_DNA"/>
</dbReference>
<evidence type="ECO:0000313" key="2">
    <source>
        <dbReference type="EMBL" id="MCH6470079.1"/>
    </source>
</evidence>
<organism evidence="2 3">
    <name type="scientific">Sinomonas terrae</name>
    <dbReference type="NCBI Taxonomy" id="2908838"/>
    <lineage>
        <taxon>Bacteria</taxon>
        <taxon>Bacillati</taxon>
        <taxon>Actinomycetota</taxon>
        <taxon>Actinomycetes</taxon>
        <taxon>Micrococcales</taxon>
        <taxon>Micrococcaceae</taxon>
        <taxon>Sinomonas</taxon>
    </lineage>
</organism>
<dbReference type="RefSeq" id="WP_241053582.1">
    <property type="nucleotide sequence ID" value="NZ_JAKZBV010000001.1"/>
</dbReference>
<feature type="region of interest" description="Disordered" evidence="1">
    <location>
        <begin position="1"/>
        <end position="22"/>
    </location>
</feature>
<accession>A0ABS9U069</accession>
<protein>
    <submittedName>
        <fullName evidence="2">Uncharacterized protein</fullName>
    </submittedName>
</protein>
<gene>
    <name evidence="2" type="ORF">L0M17_08830</name>
</gene>
<comment type="caution">
    <text evidence="2">The sequence shown here is derived from an EMBL/GenBank/DDBJ whole genome shotgun (WGS) entry which is preliminary data.</text>
</comment>
<sequence length="83" mass="9359">MASDVGAERPLHPSHPEHVTDWTKVRPQEYLEVCRKRDIPIAGGSVDGVTQDGSMIWLLQEYPGGRVIFHKADGITLRRRPKV</sequence>
<proteinExistence type="predicted"/>
<reference evidence="2 3" key="1">
    <citation type="submission" date="2022-03" db="EMBL/GenBank/DDBJ databases">
        <title>Sinomonas sp. isolated from a soil.</title>
        <authorList>
            <person name="Han J."/>
            <person name="Kim D.-U."/>
        </authorList>
    </citation>
    <scope>NUCLEOTIDE SEQUENCE [LARGE SCALE GENOMIC DNA]</scope>
    <source>
        <strain evidence="2 3">5-5</strain>
    </source>
</reference>